<feature type="transmembrane region" description="Helical" evidence="2">
    <location>
        <begin position="143"/>
        <end position="165"/>
    </location>
</feature>
<proteinExistence type="predicted"/>
<dbReference type="InterPro" id="IPR055941">
    <property type="entry name" value="DUF7519"/>
</dbReference>
<organism evidence="3 4">
    <name type="scientific">Natronobacterium haloterrestre</name>
    <name type="common">Halobiforma haloterrestris</name>
    <dbReference type="NCBI Taxonomy" id="148448"/>
    <lineage>
        <taxon>Archaea</taxon>
        <taxon>Methanobacteriati</taxon>
        <taxon>Methanobacteriota</taxon>
        <taxon>Stenosarchaea group</taxon>
        <taxon>Halobacteria</taxon>
        <taxon>Halobacteriales</taxon>
        <taxon>Natrialbaceae</taxon>
        <taxon>Natronobacterium</taxon>
    </lineage>
</organism>
<feature type="region of interest" description="Disordered" evidence="1">
    <location>
        <begin position="579"/>
        <end position="600"/>
    </location>
</feature>
<feature type="transmembrane region" description="Helical" evidence="2">
    <location>
        <begin position="79"/>
        <end position="99"/>
    </location>
</feature>
<feature type="transmembrane region" description="Helical" evidence="2">
    <location>
        <begin position="424"/>
        <end position="447"/>
    </location>
</feature>
<dbReference type="EMBL" id="FOKW01000009">
    <property type="protein sequence ID" value="SFC51340.1"/>
    <property type="molecule type" value="Genomic_DNA"/>
</dbReference>
<gene>
    <name evidence="3" type="ORF">SAMN05444422_109168</name>
</gene>
<keyword evidence="2" id="KW-0472">Membrane</keyword>
<dbReference type="AlphaFoldDB" id="A0A1I1K144"/>
<dbReference type="Pfam" id="PF24363">
    <property type="entry name" value="DUF7519"/>
    <property type="match status" value="1"/>
</dbReference>
<feature type="transmembrane region" description="Helical" evidence="2">
    <location>
        <begin position="111"/>
        <end position="131"/>
    </location>
</feature>
<feature type="compositionally biased region" description="Low complexity" evidence="1">
    <location>
        <begin position="580"/>
        <end position="594"/>
    </location>
</feature>
<name>A0A1I1K144_NATHA</name>
<feature type="transmembrane region" description="Helical" evidence="2">
    <location>
        <begin position="172"/>
        <end position="191"/>
    </location>
</feature>
<reference evidence="4" key="1">
    <citation type="submission" date="2016-10" db="EMBL/GenBank/DDBJ databases">
        <authorList>
            <person name="Varghese N."/>
            <person name="Submissions S."/>
        </authorList>
    </citation>
    <scope>NUCLEOTIDE SEQUENCE [LARGE SCALE GENOMIC DNA]</scope>
    <source>
        <strain evidence="4">DSM 13078</strain>
    </source>
</reference>
<keyword evidence="2" id="KW-1133">Transmembrane helix</keyword>
<evidence type="ECO:0000256" key="2">
    <source>
        <dbReference type="SAM" id="Phobius"/>
    </source>
</evidence>
<feature type="transmembrane region" description="Helical" evidence="2">
    <location>
        <begin position="268"/>
        <end position="292"/>
    </location>
</feature>
<feature type="transmembrane region" description="Helical" evidence="2">
    <location>
        <begin position="484"/>
        <end position="503"/>
    </location>
</feature>
<dbReference type="GO" id="GO:0000166">
    <property type="term" value="F:nucleotide binding"/>
    <property type="evidence" value="ECO:0007669"/>
    <property type="project" value="InterPro"/>
</dbReference>
<protein>
    <recommendedName>
        <fullName evidence="5">Helix-hairpin-helix domain-containing protein</fullName>
    </recommendedName>
</protein>
<keyword evidence="2" id="KW-0812">Transmembrane</keyword>
<evidence type="ECO:0000313" key="3">
    <source>
        <dbReference type="EMBL" id="SFC51340.1"/>
    </source>
</evidence>
<sequence length="675" mass="69512">MGETPGSGSRDSRRSNGSTSQNRGSGPQASTSSTRSESRTRAHSPERASTETVSASTTAIATILGTLTGALVLALGVDVLVPGVVATIAGGLLTATVTATKRRTPGARAAGSLLVVVTAVGISASVGLAATGGPSLEQLLSRVGVVLAIVLATFGATATVTGAIGNNAVRSALPVALLTALPIAVVAALHIDPVRDRVHESVVGPLEEANPSGIGLERILSPENLTGSAVTFVVLLVGSLWLTAYILPRLPIPELVPRDRRSETRRRIDWVASRSIWSGTFLLIGSIVVGIFTVPAQNEDLQYVEDVVPVSLFETYLEPVTMATELRIVLLAGIGVLTTAYLLSRLPGLHRLRYSTTLRWVPVFIGGVFVTALVTVGYPRVFEHWVRPEVEQSIAEQETVFLPILEEELQLQELLPILSPPNGIAIAGLGITGIVGAVLGVFLLLWLLGSFQLLPDRGAPGTIGAAALVGGTIIAATAGASTLVVTGGVACAIVSWDAAVYGVSVTEELGRDTDVGRPTLSHTLGAVLVGVVGIGIALGLNRLAEAITVQTGVTIAISLIVGLLVSFIAVKRRATSKAITTRSTTASPRTTAATDHSVSAAGDDSVATAKDATVSVDTVPLLDVHEARMLRAAGFETIGDLQAASQSELEAVTGVSDETVAAVIAAVADGKDRNE</sequence>
<feature type="region of interest" description="Disordered" evidence="1">
    <location>
        <begin position="1"/>
        <end position="55"/>
    </location>
</feature>
<dbReference type="Proteomes" id="UP000199161">
    <property type="component" value="Unassembled WGS sequence"/>
</dbReference>
<evidence type="ECO:0008006" key="5">
    <source>
        <dbReference type="Google" id="ProtNLM"/>
    </source>
</evidence>
<feature type="transmembrane region" description="Helical" evidence="2">
    <location>
        <begin position="225"/>
        <end position="247"/>
    </location>
</feature>
<dbReference type="Gene3D" id="1.10.150.20">
    <property type="entry name" value="5' to 3' exonuclease, C-terminal subdomain"/>
    <property type="match status" value="1"/>
</dbReference>
<feature type="transmembrane region" description="Helical" evidence="2">
    <location>
        <begin position="459"/>
        <end position="478"/>
    </location>
</feature>
<feature type="transmembrane region" description="Helical" evidence="2">
    <location>
        <begin position="547"/>
        <end position="570"/>
    </location>
</feature>
<feature type="transmembrane region" description="Helical" evidence="2">
    <location>
        <begin position="358"/>
        <end position="378"/>
    </location>
</feature>
<feature type="transmembrane region" description="Helical" evidence="2">
    <location>
        <begin position="326"/>
        <end position="346"/>
    </location>
</feature>
<dbReference type="InterPro" id="IPR010995">
    <property type="entry name" value="DNA_repair_Rad51/TF_NusA_a-hlx"/>
</dbReference>
<accession>A0A1I1K144</accession>
<dbReference type="SUPFAM" id="SSF47794">
    <property type="entry name" value="Rad51 N-terminal domain-like"/>
    <property type="match status" value="1"/>
</dbReference>
<feature type="transmembrane region" description="Helical" evidence="2">
    <location>
        <begin position="53"/>
        <end position="73"/>
    </location>
</feature>
<keyword evidence="4" id="KW-1185">Reference proteome</keyword>
<feature type="compositionally biased region" description="Basic and acidic residues" evidence="1">
    <location>
        <begin position="36"/>
        <end position="49"/>
    </location>
</feature>
<feature type="transmembrane region" description="Helical" evidence="2">
    <location>
        <begin position="524"/>
        <end position="541"/>
    </location>
</feature>
<evidence type="ECO:0000313" key="4">
    <source>
        <dbReference type="Proteomes" id="UP000199161"/>
    </source>
</evidence>
<evidence type="ECO:0000256" key="1">
    <source>
        <dbReference type="SAM" id="MobiDB-lite"/>
    </source>
</evidence>